<evidence type="ECO:0000256" key="1">
    <source>
        <dbReference type="SAM" id="Phobius"/>
    </source>
</evidence>
<reference evidence="2" key="1">
    <citation type="submission" date="2024-06" db="EMBL/GenBank/DDBJ databases">
        <authorList>
            <person name="Hatch R.X."/>
            <person name="Arellano O.M."/>
            <person name="Sasaoka A.N."/>
            <person name="Stewart A.S."/>
            <person name="Velarde E.T."/>
            <person name="Garcia Costas A.M."/>
            <person name="Furlong K.P."/>
            <person name="Rudner A.D."/>
            <person name="Beyer A.R."/>
            <person name="Chong R.A."/>
            <person name="Edgington N.P."/>
            <person name="Freise A.C."/>
            <person name="Gibb B.P."/>
            <person name="Klyczek K.K."/>
            <person name="Swerdlow S.J."/>
            <person name="Garlena R.A."/>
            <person name="Russell D.A."/>
            <person name="Jacobs-Sera D."/>
            <person name="Hatfull G.F."/>
        </authorList>
    </citation>
    <scope>NUCLEOTIDE SEQUENCE</scope>
</reference>
<sequence>MGLTPLDGFYLAIGQISASILYTAAFFALLFLICYICAVVETRHEDRARRNRKDSRNA</sequence>
<protein>
    <submittedName>
        <fullName evidence="2">Membrane protein</fullName>
    </submittedName>
</protein>
<keyword evidence="1" id="KW-0812">Transmembrane</keyword>
<name>A0A9X9P6M4_9CAUD</name>
<keyword evidence="1" id="KW-0472">Membrane</keyword>
<organism evidence="2 3">
    <name type="scientific">Arthrobacter phage VResidence</name>
    <dbReference type="NCBI Taxonomy" id="2927294"/>
    <lineage>
        <taxon>Viruses</taxon>
        <taxon>Duplodnaviria</taxon>
        <taxon>Heunggongvirae</taxon>
        <taxon>Uroviricota</taxon>
        <taxon>Caudoviricetes</taxon>
        <taxon>Casidaviridae</taxon>
        <taxon>Manhattanvirus</taxon>
        <taxon>Manhattanvirus vresidence</taxon>
    </lineage>
</organism>
<keyword evidence="1" id="KW-1133">Transmembrane helix</keyword>
<proteinExistence type="predicted"/>
<evidence type="ECO:0000313" key="2">
    <source>
        <dbReference type="EMBL" id="UYL87670.1"/>
    </source>
</evidence>
<accession>A0A9X9P6M4</accession>
<keyword evidence="3" id="KW-1185">Reference proteome</keyword>
<evidence type="ECO:0000313" key="3">
    <source>
        <dbReference type="Proteomes" id="UP001164923"/>
    </source>
</evidence>
<gene>
    <name evidence="2" type="primary">66</name>
    <name evidence="2" type="ORF">SEA_VRESIDENCE_66</name>
</gene>
<feature type="transmembrane region" description="Helical" evidence="1">
    <location>
        <begin position="20"/>
        <end position="40"/>
    </location>
</feature>
<dbReference type="EMBL" id="OP434455">
    <property type="protein sequence ID" value="UYL87670.1"/>
    <property type="molecule type" value="Genomic_DNA"/>
</dbReference>
<dbReference type="Proteomes" id="UP001164923">
    <property type="component" value="Segment"/>
</dbReference>